<dbReference type="PROSITE" id="PS00092">
    <property type="entry name" value="N6_MTASE"/>
    <property type="match status" value="1"/>
</dbReference>
<dbReference type="InterPro" id="IPR022749">
    <property type="entry name" value="D12N6_MeTrfase_N"/>
</dbReference>
<sequence length="725" mass="83361">MSSVYDVVDYNKLVSFIWSVADDCLRDVYVRGKYRDVILPMTIIARFDAIIDAEKTNILQTKEWAESSGWNIHKTLDTSIDLPFYNISKFRLKDLKSETNSQNLKKNFEEYLDGFSNNIKEILEKFEFNNQLIKMTNAGILGSVIEKFTSSDLNLSPYDEKNSYGIVVKKGLDNHAMGTLFEEIIRKFNEENNEEAGEHFTPRDVVELMADIAVVPVMNKIKNGTYSIYDGACGTFGMATIAEERLQTLAKKNNKNVSIHLIGQEVNPETYAISKADLLIRGGDTVSNNVFYGSTLSDDKTSGEHFDFMLSNPPYGKTWKTDLSILGIGSDKDLKKNIIDKRFVTSYKEQEDFRMIPDVSDGQLLFLLNNISKMKDTELGSRIIEVHNGSALFTGDAGNGASNARRYMIEEDLIEAIIQLPENMFYNTGITTYIWILSNRKEKRRKGKIQLINASELKTPLRKNLGKKNSEFSKENRKIILDTYLNFKENEISKIFSNEEFAYYKVTVDRPLRQAIICNDEKIKEIEKELEKIGFNSKINKNNLEETFVKNSATVIKELEKTDNILTYLEVLKDMKKDDKYLDFEEFEKLFNKKLKKYELKAVSLNKFISTGLMTNMIVRDENASIQKDTKGNIVVDPELRDTEIVPFTYKGGIEEFIKKEVLPYHDDAFVDESKTQIGYEINFTKYFYKAKELESVETIVARIKELEKESDGMMKNILEGLYDE</sequence>
<evidence type="ECO:0000256" key="1">
    <source>
        <dbReference type="ARBA" id="ARBA00011900"/>
    </source>
</evidence>
<gene>
    <name evidence="10" type="ORF">FSCG_00350</name>
</gene>
<dbReference type="GO" id="GO:0009007">
    <property type="term" value="F:site-specific DNA-methyltransferase (adenine-specific) activity"/>
    <property type="evidence" value="ECO:0007669"/>
    <property type="project" value="UniProtKB-EC"/>
</dbReference>
<dbReference type="InterPro" id="IPR051537">
    <property type="entry name" value="DNA_Adenine_Mtase"/>
</dbReference>
<keyword evidence="4" id="KW-0949">S-adenosyl-L-methionine</keyword>
<reference evidence="10 11" key="1">
    <citation type="submission" date="2011-10" db="EMBL/GenBank/DDBJ databases">
        <title>The Genome Sequence of Fusobacterium sp. 4_1_13.</title>
        <authorList>
            <consortium name="The Broad Institute Genome Sequencing Platform"/>
            <person name="Earl A."/>
            <person name="Ward D."/>
            <person name="Feldgarden M."/>
            <person name="Gevers D."/>
            <person name="Strauss J."/>
            <person name="Ambrose C."/>
            <person name="Allen-Vercoe E."/>
            <person name="Young S.K."/>
            <person name="Zeng Q."/>
            <person name="Gargeya S."/>
            <person name="Fitzgerald M."/>
            <person name="Haas B."/>
            <person name="Abouelleil A."/>
            <person name="Alvarado L."/>
            <person name="Arachchi H.M."/>
            <person name="Berlin A."/>
            <person name="Brown A."/>
            <person name="Chapman S.B."/>
            <person name="Chen Z."/>
            <person name="Dunbar C."/>
            <person name="Freedman E."/>
            <person name="Gearin G."/>
            <person name="Goldberg J."/>
            <person name="Griggs A."/>
            <person name="Gujja S."/>
            <person name="Heiman D."/>
            <person name="Howarth C."/>
            <person name="Larson L."/>
            <person name="Lui A."/>
            <person name="MacDonald P.J."/>
            <person name="Montmayeur A."/>
            <person name="Murphy C."/>
            <person name="Neiman D."/>
            <person name="Pearson M."/>
            <person name="Priest M."/>
            <person name="Roberts A."/>
            <person name="Saif S."/>
            <person name="Shea T."/>
            <person name="Shenoy N."/>
            <person name="Sisk P."/>
            <person name="Stolte C."/>
            <person name="Sykes S."/>
            <person name="Wortman J."/>
            <person name="Nusbaum C."/>
            <person name="Birren B."/>
        </authorList>
    </citation>
    <scope>NUCLEOTIDE SEQUENCE [LARGE SCALE GENOMIC DNA]</scope>
    <source>
        <strain evidence="10 11">4_1_13</strain>
    </source>
</reference>
<dbReference type="InterPro" id="IPR002052">
    <property type="entry name" value="DNA_methylase_N6_adenine_CS"/>
</dbReference>
<dbReference type="PANTHER" id="PTHR42933">
    <property type="entry name" value="SLR6095 PROTEIN"/>
    <property type="match status" value="1"/>
</dbReference>
<comment type="catalytic activity">
    <reaction evidence="6">
        <text>a 2'-deoxyadenosine in DNA + S-adenosyl-L-methionine = an N(6)-methyl-2'-deoxyadenosine in DNA + S-adenosyl-L-homocysteine + H(+)</text>
        <dbReference type="Rhea" id="RHEA:15197"/>
        <dbReference type="Rhea" id="RHEA-COMP:12418"/>
        <dbReference type="Rhea" id="RHEA-COMP:12419"/>
        <dbReference type="ChEBI" id="CHEBI:15378"/>
        <dbReference type="ChEBI" id="CHEBI:57856"/>
        <dbReference type="ChEBI" id="CHEBI:59789"/>
        <dbReference type="ChEBI" id="CHEBI:90615"/>
        <dbReference type="ChEBI" id="CHEBI:90616"/>
        <dbReference type="EC" id="2.1.1.72"/>
    </reaction>
</comment>
<evidence type="ECO:0000256" key="4">
    <source>
        <dbReference type="ARBA" id="ARBA00022691"/>
    </source>
</evidence>
<comment type="caution">
    <text evidence="10">The sequence shown here is derived from an EMBL/GenBank/DDBJ whole genome shotgun (WGS) entry which is preliminary data.</text>
</comment>
<dbReference type="PRINTS" id="PR00507">
    <property type="entry name" value="N12N6MTFRASE"/>
</dbReference>
<protein>
    <recommendedName>
        <fullName evidence="1">site-specific DNA-methyltransferase (adenine-specific)</fullName>
        <ecNumber evidence="1">2.1.1.72</ecNumber>
    </recommendedName>
</protein>
<evidence type="ECO:0000256" key="3">
    <source>
        <dbReference type="ARBA" id="ARBA00022679"/>
    </source>
</evidence>
<dbReference type="Pfam" id="PF12161">
    <property type="entry name" value="HsdM_N"/>
    <property type="match status" value="1"/>
</dbReference>
<feature type="domain" description="N6 adenine-specific DNA methyltransferase N-terminal" evidence="9">
    <location>
        <begin position="13"/>
        <end position="148"/>
    </location>
</feature>
<keyword evidence="2" id="KW-0489">Methyltransferase</keyword>
<evidence type="ECO:0000259" key="8">
    <source>
        <dbReference type="Pfam" id="PF02384"/>
    </source>
</evidence>
<dbReference type="GO" id="GO:0032259">
    <property type="term" value="P:methylation"/>
    <property type="evidence" value="ECO:0007669"/>
    <property type="project" value="UniProtKB-KW"/>
</dbReference>
<dbReference type="Gene3D" id="3.40.50.150">
    <property type="entry name" value="Vaccinia Virus protein VP39"/>
    <property type="match status" value="1"/>
</dbReference>
<proteinExistence type="predicted"/>
<evidence type="ECO:0000256" key="2">
    <source>
        <dbReference type="ARBA" id="ARBA00022603"/>
    </source>
</evidence>
<evidence type="ECO:0000313" key="10">
    <source>
        <dbReference type="EMBL" id="EEO39637.2"/>
    </source>
</evidence>
<evidence type="ECO:0000256" key="5">
    <source>
        <dbReference type="ARBA" id="ARBA00022747"/>
    </source>
</evidence>
<dbReference type="Proteomes" id="UP000004925">
    <property type="component" value="Unassembled WGS sequence"/>
</dbReference>
<dbReference type="InterPro" id="IPR003356">
    <property type="entry name" value="DNA_methylase_A-5"/>
</dbReference>
<dbReference type="EC" id="2.1.1.72" evidence="1"/>
<evidence type="ECO:0000259" key="9">
    <source>
        <dbReference type="Pfam" id="PF12161"/>
    </source>
</evidence>
<evidence type="ECO:0000256" key="6">
    <source>
        <dbReference type="ARBA" id="ARBA00047942"/>
    </source>
</evidence>
<dbReference type="PANTHER" id="PTHR42933:SF3">
    <property type="entry name" value="TYPE I RESTRICTION ENZYME MJAVIII METHYLASE SUBUNIT"/>
    <property type="match status" value="1"/>
</dbReference>
<dbReference type="EMBL" id="ACDE02000013">
    <property type="protein sequence ID" value="EEO39637.2"/>
    <property type="molecule type" value="Genomic_DNA"/>
</dbReference>
<evidence type="ECO:0000313" key="11">
    <source>
        <dbReference type="Proteomes" id="UP000004925"/>
    </source>
</evidence>
<keyword evidence="5" id="KW-0680">Restriction system</keyword>
<dbReference type="AlphaFoldDB" id="A0A0M1VSJ7"/>
<organism evidence="10 11">
    <name type="scientific">Fusobacterium vincentii 4_1_13</name>
    <dbReference type="NCBI Taxonomy" id="469606"/>
    <lineage>
        <taxon>Bacteria</taxon>
        <taxon>Fusobacteriati</taxon>
        <taxon>Fusobacteriota</taxon>
        <taxon>Fusobacteriia</taxon>
        <taxon>Fusobacteriales</taxon>
        <taxon>Fusobacteriaceae</taxon>
        <taxon>Fusobacterium</taxon>
    </lineage>
</organism>
<dbReference type="GO" id="GO:0003677">
    <property type="term" value="F:DNA binding"/>
    <property type="evidence" value="ECO:0007669"/>
    <property type="project" value="InterPro"/>
</dbReference>
<dbReference type="RefSeq" id="WP_008797409.1">
    <property type="nucleotide sequence ID" value="NZ_KQ235735.1"/>
</dbReference>
<dbReference type="InterPro" id="IPR029063">
    <property type="entry name" value="SAM-dependent_MTases_sf"/>
</dbReference>
<evidence type="ECO:0000256" key="7">
    <source>
        <dbReference type="SAM" id="Coils"/>
    </source>
</evidence>
<dbReference type="Pfam" id="PF02384">
    <property type="entry name" value="N6_Mtase"/>
    <property type="match status" value="1"/>
</dbReference>
<name>A0A0M1VSJ7_FUSVC</name>
<dbReference type="SUPFAM" id="SSF53335">
    <property type="entry name" value="S-adenosyl-L-methionine-dependent methyltransferases"/>
    <property type="match status" value="1"/>
</dbReference>
<dbReference type="GO" id="GO:0009307">
    <property type="term" value="P:DNA restriction-modification system"/>
    <property type="evidence" value="ECO:0007669"/>
    <property type="project" value="UniProtKB-KW"/>
</dbReference>
<feature type="coiled-coil region" evidence="7">
    <location>
        <begin position="690"/>
        <end position="717"/>
    </location>
</feature>
<feature type="domain" description="DNA methylase adenine-specific" evidence="8">
    <location>
        <begin position="174"/>
        <end position="501"/>
    </location>
</feature>
<keyword evidence="7" id="KW-0175">Coiled coil</keyword>
<keyword evidence="3" id="KW-0808">Transferase</keyword>
<accession>A0A0M1VSJ7</accession>
<dbReference type="GO" id="GO:0008170">
    <property type="term" value="F:N-methyltransferase activity"/>
    <property type="evidence" value="ECO:0007669"/>
    <property type="project" value="InterPro"/>
</dbReference>
<dbReference type="eggNOG" id="COG0286">
    <property type="taxonomic scope" value="Bacteria"/>
</dbReference>